<sequence length="310" mass="33907">MSGISPGSRTRKMSHNRDNNTHEMQKKDHWSATAYQSSAAFVPMLASKVLSLLNPQCGERILDIGCGDGTLTFQIAKAVGPDGTVLGLDNSSSFITHATSTYNCDSNLRFELQDCARLEEGTEFIAKNAASFDKIFSNAALHWILRDPDRRLPTLRALHTLLKPGGSLVFEMGGAGNVSEAHAALVYALVHRGFSIKEARDTSPWFFPSALAIACLLRTAGFSVADQDVELEYRATRMEKKTNYGGGIEGWIRLMGATFLEKLPVEERDAAVEEVCGVLRDICSRPDGEGGEWLGYVRCRGIAKRSITSD</sequence>
<dbReference type="OrthoDB" id="66144at2759"/>
<evidence type="ECO:0000313" key="3">
    <source>
        <dbReference type="EMBL" id="CAF9928936.1"/>
    </source>
</evidence>
<evidence type="ECO:0000313" key="4">
    <source>
        <dbReference type="Proteomes" id="UP000664169"/>
    </source>
</evidence>
<dbReference type="SUPFAM" id="SSF53335">
    <property type="entry name" value="S-adenosyl-L-methionine-dependent methyltransferases"/>
    <property type="match status" value="1"/>
</dbReference>
<name>A0A8H3FQJ4_9LECA</name>
<dbReference type="CDD" id="cd02440">
    <property type="entry name" value="AdoMet_MTases"/>
    <property type="match status" value="1"/>
</dbReference>
<dbReference type="Proteomes" id="UP000664169">
    <property type="component" value="Unassembled WGS sequence"/>
</dbReference>
<dbReference type="InterPro" id="IPR025714">
    <property type="entry name" value="Methyltranfer_dom"/>
</dbReference>
<proteinExistence type="predicted"/>
<dbReference type="Pfam" id="PF13847">
    <property type="entry name" value="Methyltransf_31"/>
    <property type="match status" value="1"/>
</dbReference>
<keyword evidence="4" id="KW-1185">Reference proteome</keyword>
<reference evidence="3" key="1">
    <citation type="submission" date="2021-03" db="EMBL/GenBank/DDBJ databases">
        <authorList>
            <person name="Tagirdzhanova G."/>
        </authorList>
    </citation>
    <scope>NUCLEOTIDE SEQUENCE</scope>
</reference>
<feature type="compositionally biased region" description="Basic and acidic residues" evidence="1">
    <location>
        <begin position="15"/>
        <end position="29"/>
    </location>
</feature>
<dbReference type="Gene3D" id="3.40.50.150">
    <property type="entry name" value="Vaccinia Virus protein VP39"/>
    <property type="match status" value="1"/>
</dbReference>
<dbReference type="EMBL" id="CAJPDQ010000031">
    <property type="protein sequence ID" value="CAF9928936.1"/>
    <property type="molecule type" value="Genomic_DNA"/>
</dbReference>
<accession>A0A8H3FQJ4</accession>
<comment type="caution">
    <text evidence="3">The sequence shown here is derived from an EMBL/GenBank/DDBJ whole genome shotgun (WGS) entry which is preliminary data.</text>
</comment>
<evidence type="ECO:0000259" key="2">
    <source>
        <dbReference type="Pfam" id="PF13847"/>
    </source>
</evidence>
<dbReference type="PANTHER" id="PTHR43861">
    <property type="entry name" value="TRANS-ACONITATE 2-METHYLTRANSFERASE-RELATED"/>
    <property type="match status" value="1"/>
</dbReference>
<dbReference type="AlphaFoldDB" id="A0A8H3FQJ4"/>
<evidence type="ECO:0000256" key="1">
    <source>
        <dbReference type="SAM" id="MobiDB-lite"/>
    </source>
</evidence>
<protein>
    <recommendedName>
        <fullName evidence="2">Methyltransferase domain-containing protein</fullName>
    </recommendedName>
</protein>
<gene>
    <name evidence="3" type="ORF">GOMPHAMPRED_005261</name>
</gene>
<feature type="domain" description="Methyltransferase" evidence="2">
    <location>
        <begin position="58"/>
        <end position="171"/>
    </location>
</feature>
<dbReference type="InterPro" id="IPR029063">
    <property type="entry name" value="SAM-dependent_MTases_sf"/>
</dbReference>
<dbReference type="PANTHER" id="PTHR43861:SF1">
    <property type="entry name" value="TRANS-ACONITATE 2-METHYLTRANSFERASE"/>
    <property type="match status" value="1"/>
</dbReference>
<organism evidence="3 4">
    <name type="scientific">Gomphillus americanus</name>
    <dbReference type="NCBI Taxonomy" id="1940652"/>
    <lineage>
        <taxon>Eukaryota</taxon>
        <taxon>Fungi</taxon>
        <taxon>Dikarya</taxon>
        <taxon>Ascomycota</taxon>
        <taxon>Pezizomycotina</taxon>
        <taxon>Lecanoromycetes</taxon>
        <taxon>OSLEUM clade</taxon>
        <taxon>Ostropomycetidae</taxon>
        <taxon>Ostropales</taxon>
        <taxon>Graphidaceae</taxon>
        <taxon>Gomphilloideae</taxon>
        <taxon>Gomphillus</taxon>
    </lineage>
</organism>
<feature type="region of interest" description="Disordered" evidence="1">
    <location>
        <begin position="1"/>
        <end position="29"/>
    </location>
</feature>